<name>A0A843WRZ1_COLES</name>
<dbReference type="EMBL" id="NMUH01004763">
    <property type="protein sequence ID" value="MQM10757.1"/>
    <property type="molecule type" value="Genomic_DNA"/>
</dbReference>
<evidence type="ECO:0000313" key="3">
    <source>
        <dbReference type="Proteomes" id="UP000652761"/>
    </source>
</evidence>
<evidence type="ECO:0000313" key="2">
    <source>
        <dbReference type="EMBL" id="MQM10757.1"/>
    </source>
</evidence>
<reference evidence="2" key="1">
    <citation type="submission" date="2017-07" db="EMBL/GenBank/DDBJ databases">
        <title>Taro Niue Genome Assembly and Annotation.</title>
        <authorList>
            <person name="Atibalentja N."/>
            <person name="Keating K."/>
            <person name="Fields C.J."/>
        </authorList>
    </citation>
    <scope>NUCLEOTIDE SEQUENCE</scope>
    <source>
        <strain evidence="2">Niue_2</strain>
        <tissue evidence="2">Leaf</tissue>
    </source>
</reference>
<comment type="caution">
    <text evidence="2">The sequence shown here is derived from an EMBL/GenBank/DDBJ whole genome shotgun (WGS) entry which is preliminary data.</text>
</comment>
<feature type="compositionally biased region" description="Polar residues" evidence="1">
    <location>
        <begin position="17"/>
        <end position="27"/>
    </location>
</feature>
<proteinExistence type="predicted"/>
<organism evidence="2 3">
    <name type="scientific">Colocasia esculenta</name>
    <name type="common">Wild taro</name>
    <name type="synonym">Arum esculentum</name>
    <dbReference type="NCBI Taxonomy" id="4460"/>
    <lineage>
        <taxon>Eukaryota</taxon>
        <taxon>Viridiplantae</taxon>
        <taxon>Streptophyta</taxon>
        <taxon>Embryophyta</taxon>
        <taxon>Tracheophyta</taxon>
        <taxon>Spermatophyta</taxon>
        <taxon>Magnoliopsida</taxon>
        <taxon>Liliopsida</taxon>
        <taxon>Araceae</taxon>
        <taxon>Aroideae</taxon>
        <taxon>Colocasieae</taxon>
        <taxon>Colocasia</taxon>
    </lineage>
</organism>
<feature type="compositionally biased region" description="Basic and acidic residues" evidence="1">
    <location>
        <begin position="87"/>
        <end position="97"/>
    </location>
</feature>
<feature type="region of interest" description="Disordered" evidence="1">
    <location>
        <begin position="1"/>
        <end position="27"/>
    </location>
</feature>
<accession>A0A843WRZ1</accession>
<feature type="region of interest" description="Disordered" evidence="1">
    <location>
        <begin position="60"/>
        <end position="97"/>
    </location>
</feature>
<gene>
    <name evidence="2" type="ORF">Taro_043652</name>
</gene>
<protein>
    <submittedName>
        <fullName evidence="2">Uncharacterized protein</fullName>
    </submittedName>
</protein>
<keyword evidence="3" id="KW-1185">Reference proteome</keyword>
<evidence type="ECO:0000256" key="1">
    <source>
        <dbReference type="SAM" id="MobiDB-lite"/>
    </source>
</evidence>
<dbReference type="AlphaFoldDB" id="A0A843WRZ1"/>
<sequence>MPLASSKGNRAQGGNAVGTTRWSGTHVTSLKRHALSWVGPGLPPFARDARKSQLMMEMPEDVRESQEMAGMSGKGQEMAEAAPESQEMTRMREKVRK</sequence>
<dbReference type="Proteomes" id="UP000652761">
    <property type="component" value="Unassembled WGS sequence"/>
</dbReference>